<dbReference type="InterPro" id="IPR042070">
    <property type="entry name" value="PucR_C-HTH_sf"/>
</dbReference>
<reference evidence="5 6" key="1">
    <citation type="submission" date="2020-08" db="EMBL/GenBank/DDBJ databases">
        <title>Sequencing the genomes of 1000 actinobacteria strains.</title>
        <authorList>
            <person name="Klenk H.-P."/>
        </authorList>
    </citation>
    <scope>NUCLEOTIDE SEQUENCE [LARGE SCALE GENOMIC DNA]</scope>
    <source>
        <strain evidence="5 6">DSM 45267</strain>
    </source>
</reference>
<proteinExistence type="inferred from homology"/>
<keyword evidence="6" id="KW-1185">Reference proteome</keyword>
<dbReference type="InterPro" id="IPR041522">
    <property type="entry name" value="CdaR_GGDEF"/>
</dbReference>
<dbReference type="RefSeq" id="WP_183783595.1">
    <property type="nucleotide sequence ID" value="NZ_JACIBS010000001.1"/>
</dbReference>
<dbReference type="Proteomes" id="UP000564573">
    <property type="component" value="Unassembled WGS sequence"/>
</dbReference>
<name>A0A839XQ86_9PSEU</name>
<accession>A0A839XQ86</accession>
<dbReference type="PANTHER" id="PTHR33744:SF17">
    <property type="entry name" value="CONSERVED PROTEIN"/>
    <property type="match status" value="1"/>
</dbReference>
<dbReference type="PANTHER" id="PTHR33744">
    <property type="entry name" value="CARBOHYDRATE DIACID REGULATOR"/>
    <property type="match status" value="1"/>
</dbReference>
<organism evidence="5 6">
    <name type="scientific">Prauserella sediminis</name>
    <dbReference type="NCBI Taxonomy" id="577680"/>
    <lineage>
        <taxon>Bacteria</taxon>
        <taxon>Bacillati</taxon>
        <taxon>Actinomycetota</taxon>
        <taxon>Actinomycetes</taxon>
        <taxon>Pseudonocardiales</taxon>
        <taxon>Pseudonocardiaceae</taxon>
        <taxon>Prauserella</taxon>
        <taxon>Prauserella salsuginis group</taxon>
    </lineage>
</organism>
<dbReference type="InterPro" id="IPR025736">
    <property type="entry name" value="PucR_C-HTH_dom"/>
</dbReference>
<feature type="domain" description="Purine catabolism PurC-like" evidence="2">
    <location>
        <begin position="6"/>
        <end position="118"/>
    </location>
</feature>
<comment type="similarity">
    <text evidence="1">Belongs to the CdaR family.</text>
</comment>
<evidence type="ECO:0000313" key="5">
    <source>
        <dbReference type="EMBL" id="MBB3664089.1"/>
    </source>
</evidence>
<dbReference type="Gene3D" id="1.10.10.2840">
    <property type="entry name" value="PucR C-terminal helix-turn-helix domain"/>
    <property type="match status" value="1"/>
</dbReference>
<protein>
    <recommendedName>
        <fullName evidence="7">PucR family transcriptional regulator</fullName>
    </recommendedName>
</protein>
<dbReference type="EMBL" id="JACIBS010000001">
    <property type="protein sequence ID" value="MBB3664089.1"/>
    <property type="molecule type" value="Genomic_DNA"/>
</dbReference>
<evidence type="ECO:0000256" key="1">
    <source>
        <dbReference type="ARBA" id="ARBA00006754"/>
    </source>
</evidence>
<evidence type="ECO:0000259" key="4">
    <source>
        <dbReference type="Pfam" id="PF17853"/>
    </source>
</evidence>
<evidence type="ECO:0000313" key="6">
    <source>
        <dbReference type="Proteomes" id="UP000564573"/>
    </source>
</evidence>
<dbReference type="InterPro" id="IPR012914">
    <property type="entry name" value="PucR_dom"/>
</dbReference>
<gene>
    <name evidence="5" type="ORF">FB384_002993</name>
</gene>
<dbReference type="InterPro" id="IPR051448">
    <property type="entry name" value="CdaR-like_regulators"/>
</dbReference>
<dbReference type="Pfam" id="PF07905">
    <property type="entry name" value="PucR"/>
    <property type="match status" value="1"/>
</dbReference>
<sequence length="523" mass="55964">MLLRTLLDDPDLRLELLTGAGGLDRVVRWVYTTDLRDPRRYLSGGEVVLTGLMWHESAADSETFVAALVDAGVAGLISGTARLGAAPPDLIEACGRHDLPLIEVPLDVSFAEISDRVVLGVTAERTGMLGRSRRLVADVAEGADLEDVLRSAAAELGIGCWVLSTTGRSIAAASPGGQDVDDLPEPARRTAVRRFVRTERLPTSFTFGDRATTYSVTAAGPDTGSRAAQWCVVLGADHREFSAGQQAVVQELGTAVALLRARLDEGRRVARQGTDMFLRMVLDSSAPPAEIASRLGTLGHDPAVPVWVLACQAGEDAGLAAALLAEIGDELAPTTLIGSADADTVAVLATHSSAQQEIVDALRAKLAAIEPALGKRRLTFGVSGVAPADRLRSTIEEARHARLLAEHQLARETGSRGGVRVVAGDEVSSHALLLAALPDELRSSFHERLLRDLRAYDARHQSDLVHTLWLFLETSGSWAKAAAELHVHVNTLRYRIRRIEEITGKDLASFADRVDLYLALQLG</sequence>
<feature type="domain" description="CdaR GGDEF-like" evidence="4">
    <location>
        <begin position="287"/>
        <end position="401"/>
    </location>
</feature>
<comment type="caution">
    <text evidence="5">The sequence shown here is derived from an EMBL/GenBank/DDBJ whole genome shotgun (WGS) entry which is preliminary data.</text>
</comment>
<dbReference type="Pfam" id="PF17853">
    <property type="entry name" value="GGDEF_2"/>
    <property type="match status" value="1"/>
</dbReference>
<dbReference type="AlphaFoldDB" id="A0A839XQ86"/>
<evidence type="ECO:0008006" key="7">
    <source>
        <dbReference type="Google" id="ProtNLM"/>
    </source>
</evidence>
<evidence type="ECO:0000259" key="3">
    <source>
        <dbReference type="Pfam" id="PF13556"/>
    </source>
</evidence>
<evidence type="ECO:0000259" key="2">
    <source>
        <dbReference type="Pfam" id="PF07905"/>
    </source>
</evidence>
<dbReference type="Pfam" id="PF13556">
    <property type="entry name" value="HTH_30"/>
    <property type="match status" value="1"/>
</dbReference>
<feature type="domain" description="PucR C-terminal helix-turn-helix" evidence="3">
    <location>
        <begin position="464"/>
        <end position="521"/>
    </location>
</feature>